<dbReference type="InterPro" id="IPR016162">
    <property type="entry name" value="Ald_DH_N"/>
</dbReference>
<evidence type="ECO:0000256" key="2">
    <source>
        <dbReference type="PROSITE-ProRule" id="PRU10007"/>
    </source>
</evidence>
<dbReference type="PANTHER" id="PTHR11699">
    <property type="entry name" value="ALDEHYDE DEHYDROGENASE-RELATED"/>
    <property type="match status" value="1"/>
</dbReference>
<dbReference type="Gene3D" id="3.40.605.10">
    <property type="entry name" value="Aldehyde Dehydrogenase, Chain A, domain 1"/>
    <property type="match status" value="1"/>
</dbReference>
<organism evidence="5 6">
    <name type="scientific">Roseovarius pelagicus</name>
    <dbReference type="NCBI Taxonomy" id="2980108"/>
    <lineage>
        <taxon>Bacteria</taxon>
        <taxon>Pseudomonadati</taxon>
        <taxon>Pseudomonadota</taxon>
        <taxon>Alphaproteobacteria</taxon>
        <taxon>Rhodobacterales</taxon>
        <taxon>Roseobacteraceae</taxon>
        <taxon>Roseovarius</taxon>
    </lineage>
</organism>
<dbReference type="SUPFAM" id="SSF53720">
    <property type="entry name" value="ALDH-like"/>
    <property type="match status" value="1"/>
</dbReference>
<keyword evidence="1 3" id="KW-0560">Oxidoreductase</keyword>
<accession>A0ABY6DGX1</accession>
<comment type="similarity">
    <text evidence="3">Belongs to the aldehyde dehydrogenase family.</text>
</comment>
<dbReference type="EMBL" id="CP106738">
    <property type="protein sequence ID" value="UXX84780.1"/>
    <property type="molecule type" value="Genomic_DNA"/>
</dbReference>
<gene>
    <name evidence="5" type="ORF">N7U68_09130</name>
</gene>
<keyword evidence="6" id="KW-1185">Reference proteome</keyword>
<reference evidence="5" key="1">
    <citation type="submission" date="2022-10" db="EMBL/GenBank/DDBJ databases">
        <title>Roseovarius pelagicus sp. nov., isolated from Arctic seawater.</title>
        <authorList>
            <person name="Hong Y.W."/>
            <person name="Hwang C.Y."/>
        </authorList>
    </citation>
    <scope>NUCLEOTIDE SEQUENCE</scope>
    <source>
        <strain evidence="5">HL-MP18</strain>
    </source>
</reference>
<dbReference type="Gene3D" id="3.40.309.10">
    <property type="entry name" value="Aldehyde Dehydrogenase, Chain A, domain 2"/>
    <property type="match status" value="1"/>
</dbReference>
<dbReference type="CDD" id="cd07078">
    <property type="entry name" value="ALDH"/>
    <property type="match status" value="1"/>
</dbReference>
<dbReference type="Pfam" id="PF00171">
    <property type="entry name" value="Aldedh"/>
    <property type="match status" value="1"/>
</dbReference>
<name>A0ABY6DGX1_9RHOB</name>
<evidence type="ECO:0000313" key="5">
    <source>
        <dbReference type="EMBL" id="UXX84780.1"/>
    </source>
</evidence>
<dbReference type="InterPro" id="IPR015590">
    <property type="entry name" value="Aldehyde_DH_dom"/>
</dbReference>
<evidence type="ECO:0000313" key="6">
    <source>
        <dbReference type="Proteomes" id="UP001064087"/>
    </source>
</evidence>
<feature type="active site" evidence="2">
    <location>
        <position position="255"/>
    </location>
</feature>
<dbReference type="InterPro" id="IPR029510">
    <property type="entry name" value="Ald_DH_CS_GLU"/>
</dbReference>
<protein>
    <submittedName>
        <fullName evidence="5">Aldehyde dehydrogenase family protein</fullName>
    </submittedName>
</protein>
<dbReference type="RefSeq" id="WP_206295701.1">
    <property type="nucleotide sequence ID" value="NZ_CP106738.1"/>
</dbReference>
<proteinExistence type="inferred from homology"/>
<dbReference type="PROSITE" id="PS00687">
    <property type="entry name" value="ALDEHYDE_DEHYDR_GLU"/>
    <property type="match status" value="1"/>
</dbReference>
<evidence type="ECO:0000256" key="3">
    <source>
        <dbReference type="RuleBase" id="RU003345"/>
    </source>
</evidence>
<evidence type="ECO:0000256" key="1">
    <source>
        <dbReference type="ARBA" id="ARBA00023002"/>
    </source>
</evidence>
<dbReference type="Proteomes" id="UP001064087">
    <property type="component" value="Chromosome"/>
</dbReference>
<evidence type="ECO:0000259" key="4">
    <source>
        <dbReference type="Pfam" id="PF00171"/>
    </source>
</evidence>
<dbReference type="InterPro" id="IPR016163">
    <property type="entry name" value="Ald_DH_C"/>
</dbReference>
<feature type="domain" description="Aldehyde dehydrogenase" evidence="4">
    <location>
        <begin position="27"/>
        <end position="479"/>
    </location>
</feature>
<sequence length="505" mass="55011">MTDVTQQMKNISHHIYIDGQLRKSKASDATDVIEPATEAVLGSIAQTTDAEIDDALASCAVAQRKWWRDFSALDRAAAMHEMADKLREMRAMLAEALTREMGKPYKEACDEVDWSIHSLRHSAEMGRNEQGRVMGPAVAGQFHYTLKQPRGTAALIMPFNYPLVLLAWEAGAALATGNAVIVKPSEYTSLTTLLFAEATKSLPDGLFQVVTGGGRVGQHLVEHDNTHVVAFTGSVPVGRAVAAACGERIKPSLIETSGNDPFLIMPSAPLDIAARAAAFSAFMNCGQICVSAERFYVHQDIHDEFVEKLVAETAKLRIGNGLDKVDMGPMVAAKERDRYETLLKGAMGEGARAAIGGSRPAGFNQGWFVEPTVLVDCTPDMSVFHNESFGPVAPICKVRDFDEAMELANASKYGLGANIYTMDLEETIRATEDLEAGMVWVNAPLLDNDAGPFGGSKLSGMGRQLGPEGLETFRETKMIMIDPRCDTQDFWWFPYADDTMHPKAK</sequence>
<dbReference type="InterPro" id="IPR016161">
    <property type="entry name" value="Ald_DH/histidinol_DH"/>
</dbReference>